<dbReference type="GO" id="GO:0005886">
    <property type="term" value="C:plasma membrane"/>
    <property type="evidence" value="ECO:0007669"/>
    <property type="project" value="TreeGrafter"/>
</dbReference>
<dbReference type="AlphaFoldDB" id="A0A8I2B1A4"/>
<evidence type="ECO:0000259" key="3">
    <source>
        <dbReference type="Pfam" id="PF05170"/>
    </source>
</evidence>
<evidence type="ECO:0000256" key="1">
    <source>
        <dbReference type="SAM" id="Coils"/>
    </source>
</evidence>
<protein>
    <submittedName>
        <fullName evidence="4">AsmA family protein</fullName>
    </submittedName>
</protein>
<feature type="compositionally biased region" description="Low complexity" evidence="2">
    <location>
        <begin position="137"/>
        <end position="148"/>
    </location>
</feature>
<feature type="domain" description="AsmA" evidence="3">
    <location>
        <begin position="303"/>
        <end position="561"/>
    </location>
</feature>
<evidence type="ECO:0000313" key="4">
    <source>
        <dbReference type="EMBL" id="MBO1107589.1"/>
    </source>
</evidence>
<reference evidence="4" key="1">
    <citation type="submission" date="2021-03" db="EMBL/GenBank/DDBJ databases">
        <title>Plesiomonas shigelloides zfcc0051, isolated from zebrafish feces.</title>
        <authorList>
            <person name="Vanderhoek Z."/>
            <person name="Gaulke C."/>
        </authorList>
    </citation>
    <scope>NUCLEOTIDE SEQUENCE</scope>
    <source>
        <strain evidence="4">Zfcc0051</strain>
    </source>
</reference>
<dbReference type="RefSeq" id="WP_207541749.1">
    <property type="nucleotide sequence ID" value="NZ_JAFNAA010000004.1"/>
</dbReference>
<dbReference type="InterPro" id="IPR007844">
    <property type="entry name" value="AsmA"/>
</dbReference>
<dbReference type="GO" id="GO:0090313">
    <property type="term" value="P:regulation of protein targeting to membrane"/>
    <property type="evidence" value="ECO:0007669"/>
    <property type="project" value="TreeGrafter"/>
</dbReference>
<dbReference type="PANTHER" id="PTHR30441:SF8">
    <property type="entry name" value="DUF748 DOMAIN-CONTAINING PROTEIN"/>
    <property type="match status" value="1"/>
</dbReference>
<accession>A0A8I2B1A4</accession>
<evidence type="ECO:0000256" key="2">
    <source>
        <dbReference type="SAM" id="MobiDB-lite"/>
    </source>
</evidence>
<feature type="domain" description="AsmA" evidence="3">
    <location>
        <begin position="8"/>
        <end position="204"/>
    </location>
</feature>
<evidence type="ECO:0000313" key="5">
    <source>
        <dbReference type="Proteomes" id="UP000664658"/>
    </source>
</evidence>
<feature type="compositionally biased region" description="Polar residues" evidence="2">
    <location>
        <begin position="343"/>
        <end position="365"/>
    </location>
</feature>
<feature type="region of interest" description="Disordered" evidence="2">
    <location>
        <begin position="137"/>
        <end position="171"/>
    </location>
</feature>
<name>A0A8I2B1A4_PLESH</name>
<comment type="caution">
    <text evidence="4">The sequence shown here is derived from an EMBL/GenBank/DDBJ whole genome shotgun (WGS) entry which is preliminary data.</text>
</comment>
<dbReference type="Pfam" id="PF05170">
    <property type="entry name" value="AsmA"/>
    <property type="match status" value="2"/>
</dbReference>
<organism evidence="4 5">
    <name type="scientific">Plesiomonas shigelloides</name>
    <name type="common">Aeromonas shigelloides</name>
    <dbReference type="NCBI Taxonomy" id="703"/>
    <lineage>
        <taxon>Bacteria</taxon>
        <taxon>Pseudomonadati</taxon>
        <taxon>Pseudomonadota</taxon>
        <taxon>Gammaproteobacteria</taxon>
        <taxon>Enterobacterales</taxon>
        <taxon>Enterobacteriaceae</taxon>
        <taxon>Plesiomonas</taxon>
    </lineage>
</organism>
<feature type="coiled-coil region" evidence="1">
    <location>
        <begin position="620"/>
        <end position="647"/>
    </location>
</feature>
<keyword evidence="1" id="KW-0175">Coiled coil</keyword>
<feature type="compositionally biased region" description="Polar residues" evidence="2">
    <location>
        <begin position="151"/>
        <end position="166"/>
    </location>
</feature>
<feature type="region of interest" description="Disordered" evidence="2">
    <location>
        <begin position="343"/>
        <end position="382"/>
    </location>
</feature>
<gene>
    <name evidence="4" type="ORF">J2R62_05000</name>
</gene>
<dbReference type="InterPro" id="IPR052894">
    <property type="entry name" value="AsmA-related"/>
</dbReference>
<dbReference type="Proteomes" id="UP000664658">
    <property type="component" value="Unassembled WGS sequence"/>
</dbReference>
<proteinExistence type="predicted"/>
<dbReference type="EMBL" id="JAFNAA010000004">
    <property type="protein sequence ID" value="MBO1107589.1"/>
    <property type="molecule type" value="Genomic_DNA"/>
</dbReference>
<sequence>MRKLALLAGVIAVFGLGIALLILSIDTRALKTLLVDKVKVRTGQTLHIDGPLRWGFYHGLQLEAGETRLSSPAGYRDPYILQAKKLSLHISLPALMTKDLVIKRVQFDQAETAIEVAANGVSNWDALLEPVADAADTSNNAASENSADGLLSTSGSDTETPASKSAATERHDGWQVSLRSIRINDGKLIWRKGEHQVDFEHLNMMLSEPVKGRYPVEITSEIHLPDDLIQLSYQGQLSLNHDISVLSLTENQLRLSLQSKLQPEREPQLIDSRFSVLLDRREGRLALSNISIDSPIVKLGGELILKSRPVPGFVDINLNSPYLDLDEVLPLWHELSLSGDKTASRITSTSHQPDNPAMVSQTADSPNDAEVMSSAPADISAEKPERSLRDLYQVDGFVTLRIQQIRWRQQPFQQVSLDATVQQGVVDIDQFSMQGLGGDVSATGRINLLSEPTQFSLNPVIRSMPVSSVMAWLNTGFNASGMFNASGRWQFSGWPSLQTSHGFLTLQASDVSFDGINLSYLLSSTVERLRGKQFSGQPVAYTTHLNRLLADLNLQNGQIKIARLNAQDDKLLLNATGTLDWAAKQCQLQINNRLDLGPEWSQLSIPLQVYGSFNDLRYRIDAANVLKQQLRANKQRLLDRLQSSDKLSDSEKKALSEL</sequence>
<dbReference type="PANTHER" id="PTHR30441">
    <property type="entry name" value="DUF748 DOMAIN-CONTAINING PROTEIN"/>
    <property type="match status" value="1"/>
</dbReference>